<dbReference type="AlphaFoldDB" id="Q02YS3"/>
<sequence>MRKKEKEPRLIGPIIKLVNRFKRKELLLRKY</sequence>
<dbReference type="Proteomes" id="UP000000240">
    <property type="component" value="Chromosome"/>
</dbReference>
<proteinExistence type="predicted"/>
<gene>
    <name evidence="1" type="ordered locus">LACR_1379</name>
</gene>
<dbReference type="KEGG" id="llc:LACR_1379"/>
<evidence type="ECO:0000313" key="2">
    <source>
        <dbReference type="Proteomes" id="UP000000240"/>
    </source>
</evidence>
<protein>
    <submittedName>
        <fullName evidence="1">Uncharacterized protein</fullName>
    </submittedName>
</protein>
<evidence type="ECO:0000313" key="1">
    <source>
        <dbReference type="EMBL" id="ABJ72899.1"/>
    </source>
</evidence>
<reference evidence="1 2" key="1">
    <citation type="journal article" date="2006" name="Proc. Natl. Acad. Sci. U.S.A.">
        <title>Comparative genomics of the lactic acid bacteria.</title>
        <authorList>
            <person name="Makarova K."/>
            <person name="Slesarev A."/>
            <person name="Wolf Y."/>
            <person name="Sorokin A."/>
            <person name="Mirkin B."/>
            <person name="Koonin E."/>
            <person name="Pavlov A."/>
            <person name="Pavlova N."/>
            <person name="Karamychev V."/>
            <person name="Polouchine N."/>
            <person name="Shakhova V."/>
            <person name="Grigoriev I."/>
            <person name="Lou Y."/>
            <person name="Rohksar D."/>
            <person name="Lucas S."/>
            <person name="Huang K."/>
            <person name="Goodstein D.M."/>
            <person name="Hawkins T."/>
            <person name="Plengvidhya V."/>
            <person name="Welker D."/>
            <person name="Hughes J."/>
            <person name="Goh Y."/>
            <person name="Benson A."/>
            <person name="Baldwin K."/>
            <person name="Lee J.H."/>
            <person name="Diaz-Muniz I."/>
            <person name="Dosti B."/>
            <person name="Smeianov V."/>
            <person name="Wechter W."/>
            <person name="Barabote R."/>
            <person name="Lorca G."/>
            <person name="Altermann E."/>
            <person name="Barrangou R."/>
            <person name="Ganesan B."/>
            <person name="Xie Y."/>
            <person name="Rawsthorne H."/>
            <person name="Tamir D."/>
            <person name="Parker C."/>
            <person name="Breidt F."/>
            <person name="Broadbent J."/>
            <person name="Hutkins R."/>
            <person name="O'Sullivan D."/>
            <person name="Steele J."/>
            <person name="Unlu G."/>
            <person name="Saier M."/>
            <person name="Klaenhammer T."/>
            <person name="Richardson P."/>
            <person name="Kozyavkin S."/>
            <person name="Weimer B."/>
            <person name="Mills D."/>
        </authorList>
    </citation>
    <scope>NUCLEOTIDE SEQUENCE [LARGE SCALE GENOMIC DNA]</scope>
    <source>
        <strain evidence="1 2">SK11</strain>
    </source>
</reference>
<organism evidence="1 2">
    <name type="scientific">Lactococcus lactis subsp. cremoris (strain SK11)</name>
    <dbReference type="NCBI Taxonomy" id="272622"/>
    <lineage>
        <taxon>Bacteria</taxon>
        <taxon>Bacillati</taxon>
        <taxon>Bacillota</taxon>
        <taxon>Bacilli</taxon>
        <taxon>Lactobacillales</taxon>
        <taxon>Streptococcaceae</taxon>
        <taxon>Lactococcus</taxon>
        <taxon>Lactococcus cremoris subsp. cremoris</taxon>
    </lineage>
</organism>
<dbReference type="EMBL" id="CP000425">
    <property type="protein sequence ID" value="ABJ72899.1"/>
    <property type="molecule type" value="Genomic_DNA"/>
</dbReference>
<name>Q02YS3_LACLS</name>
<accession>Q02YS3</accession>
<dbReference type="HOGENOM" id="CLU_3397169_0_0_9"/>